<proteinExistence type="predicted"/>
<dbReference type="GO" id="GO:0005930">
    <property type="term" value="C:axoneme"/>
    <property type="evidence" value="ECO:0007669"/>
    <property type="project" value="TreeGrafter"/>
</dbReference>
<sequence length="162" mass="17282">IDGSDFHTDKMINAAPGSQGGTEVSVDIIYEPYQLGESRATLSLSSPIGGEYSIPLFGVSVPPKPQGPFQIKAGSSTAIPFKNVFLQHTAFTYNVENPAFTIKAAETIRSKKNIFITVCFEGNPTGSKMPVTSKLVISCARASGMGAGISWVYYLKGITPEK</sequence>
<feature type="region of interest" description="Disordered" evidence="1">
    <location>
        <begin position="1"/>
        <end position="21"/>
    </location>
</feature>
<evidence type="ECO:0000313" key="3">
    <source>
        <dbReference type="Proteomes" id="UP000765507"/>
    </source>
</evidence>
<dbReference type="AlphaFoldDB" id="A0A8T1RUR9"/>
<organism evidence="2 3">
    <name type="scientific">Chelydra serpentina</name>
    <name type="common">Snapping turtle</name>
    <name type="synonym">Testudo serpentina</name>
    <dbReference type="NCBI Taxonomy" id="8475"/>
    <lineage>
        <taxon>Eukaryota</taxon>
        <taxon>Metazoa</taxon>
        <taxon>Chordata</taxon>
        <taxon>Craniata</taxon>
        <taxon>Vertebrata</taxon>
        <taxon>Euteleostomi</taxon>
        <taxon>Archelosauria</taxon>
        <taxon>Testudinata</taxon>
        <taxon>Testudines</taxon>
        <taxon>Cryptodira</taxon>
        <taxon>Durocryptodira</taxon>
        <taxon>Americhelydia</taxon>
        <taxon>Chelydroidea</taxon>
        <taxon>Chelydridae</taxon>
        <taxon>Chelydra</taxon>
    </lineage>
</organism>
<dbReference type="PANTHER" id="PTHR23053">
    <property type="entry name" value="DLEC1 DELETED IN LUNG AND ESOPHAGEAL CANCER 1"/>
    <property type="match status" value="1"/>
</dbReference>
<evidence type="ECO:0000313" key="2">
    <source>
        <dbReference type="EMBL" id="KAG6920420.1"/>
    </source>
</evidence>
<name>A0A8T1RUR9_CHESE</name>
<dbReference type="OrthoDB" id="442692at2759"/>
<feature type="non-terminal residue" evidence="2">
    <location>
        <position position="1"/>
    </location>
</feature>
<dbReference type="GO" id="GO:1904158">
    <property type="term" value="P:axonemal central apparatus assembly"/>
    <property type="evidence" value="ECO:0007669"/>
    <property type="project" value="TreeGrafter"/>
</dbReference>
<dbReference type="Proteomes" id="UP000765507">
    <property type="component" value="Unassembled WGS sequence"/>
</dbReference>
<gene>
    <name evidence="2" type="ORF">G0U57_019633</name>
</gene>
<dbReference type="EMBL" id="JAHGAV010007932">
    <property type="protein sequence ID" value="KAG6920420.1"/>
    <property type="molecule type" value="Genomic_DNA"/>
</dbReference>
<evidence type="ECO:0000256" key="1">
    <source>
        <dbReference type="SAM" id="MobiDB-lite"/>
    </source>
</evidence>
<dbReference type="PANTHER" id="PTHR23053:SF0">
    <property type="entry name" value="HYDROCEPHALUS-INDUCING PROTEIN HOMOLOG"/>
    <property type="match status" value="1"/>
</dbReference>
<protein>
    <submittedName>
        <fullName evidence="2">Hydrocephalus-inducing protein-like</fullName>
    </submittedName>
</protein>
<feature type="compositionally biased region" description="Basic and acidic residues" evidence="1">
    <location>
        <begin position="1"/>
        <end position="10"/>
    </location>
</feature>
<comment type="caution">
    <text evidence="2">The sequence shown here is derived from an EMBL/GenBank/DDBJ whole genome shotgun (WGS) entry which is preliminary data.</text>
</comment>
<accession>A0A8T1RUR9</accession>
<keyword evidence="3" id="KW-1185">Reference proteome</keyword>
<reference evidence="2 3" key="1">
    <citation type="journal article" date="2020" name="G3 (Bethesda)">
        <title>Draft Genome of the Common Snapping Turtle, Chelydra serpentina, a Model for Phenotypic Plasticity in Reptiles.</title>
        <authorList>
            <person name="Das D."/>
            <person name="Singh S.K."/>
            <person name="Bierstedt J."/>
            <person name="Erickson A."/>
            <person name="Galli G.L.J."/>
            <person name="Crossley D.A. 2nd"/>
            <person name="Rhen T."/>
        </authorList>
    </citation>
    <scope>NUCLEOTIDE SEQUENCE [LARGE SCALE GENOMIC DNA]</scope>
    <source>
        <strain evidence="2">KW</strain>
    </source>
</reference>
<dbReference type="GO" id="GO:0003341">
    <property type="term" value="P:cilium movement"/>
    <property type="evidence" value="ECO:0007669"/>
    <property type="project" value="TreeGrafter"/>
</dbReference>
<dbReference type="InterPro" id="IPR033305">
    <property type="entry name" value="Hydin-like"/>
</dbReference>